<dbReference type="AlphaFoldDB" id="A0AAN6UK27"/>
<keyword evidence="2" id="KW-1185">Reference proteome</keyword>
<dbReference type="Proteomes" id="UP001304895">
    <property type="component" value="Unassembled WGS sequence"/>
</dbReference>
<organism evidence="1 2">
    <name type="scientific">Trichocladium antarcticum</name>
    <dbReference type="NCBI Taxonomy" id="1450529"/>
    <lineage>
        <taxon>Eukaryota</taxon>
        <taxon>Fungi</taxon>
        <taxon>Dikarya</taxon>
        <taxon>Ascomycota</taxon>
        <taxon>Pezizomycotina</taxon>
        <taxon>Sordariomycetes</taxon>
        <taxon>Sordariomycetidae</taxon>
        <taxon>Sordariales</taxon>
        <taxon>Chaetomiaceae</taxon>
        <taxon>Trichocladium</taxon>
    </lineage>
</organism>
<sequence>MASRLAESQSAALRRSIRHVARRRCSACRSCQSGKFLGLARRFWNMTHTNRQSTAVCLQGPRKRQVISISRQGKGALGAYLLRHHPTGATRSRCAIFSKRVQQMRGVSSASLTIVRLSAGSSSKVRCC</sequence>
<evidence type="ECO:0000313" key="1">
    <source>
        <dbReference type="EMBL" id="KAK4133141.1"/>
    </source>
</evidence>
<comment type="caution">
    <text evidence="1">The sequence shown here is derived from an EMBL/GenBank/DDBJ whole genome shotgun (WGS) entry which is preliminary data.</text>
</comment>
<gene>
    <name evidence="1" type="ORF">BT67DRAFT_57066</name>
</gene>
<reference evidence="1" key="1">
    <citation type="journal article" date="2023" name="Mol. Phylogenet. Evol.">
        <title>Genome-scale phylogeny and comparative genomics of the fungal order Sordariales.</title>
        <authorList>
            <person name="Hensen N."/>
            <person name="Bonometti L."/>
            <person name="Westerberg I."/>
            <person name="Brannstrom I.O."/>
            <person name="Guillou S."/>
            <person name="Cros-Aarteil S."/>
            <person name="Calhoun S."/>
            <person name="Haridas S."/>
            <person name="Kuo A."/>
            <person name="Mondo S."/>
            <person name="Pangilinan J."/>
            <person name="Riley R."/>
            <person name="LaButti K."/>
            <person name="Andreopoulos B."/>
            <person name="Lipzen A."/>
            <person name="Chen C."/>
            <person name="Yan M."/>
            <person name="Daum C."/>
            <person name="Ng V."/>
            <person name="Clum A."/>
            <person name="Steindorff A."/>
            <person name="Ohm R.A."/>
            <person name="Martin F."/>
            <person name="Silar P."/>
            <person name="Natvig D.O."/>
            <person name="Lalanne C."/>
            <person name="Gautier V."/>
            <person name="Ament-Velasquez S.L."/>
            <person name="Kruys A."/>
            <person name="Hutchinson M.I."/>
            <person name="Powell A.J."/>
            <person name="Barry K."/>
            <person name="Miller A.N."/>
            <person name="Grigoriev I.V."/>
            <person name="Debuchy R."/>
            <person name="Gladieux P."/>
            <person name="Hiltunen Thoren M."/>
            <person name="Johannesson H."/>
        </authorList>
    </citation>
    <scope>NUCLEOTIDE SEQUENCE</scope>
    <source>
        <strain evidence="1">CBS 123565</strain>
    </source>
</reference>
<evidence type="ECO:0000313" key="2">
    <source>
        <dbReference type="Proteomes" id="UP001304895"/>
    </source>
</evidence>
<protein>
    <submittedName>
        <fullName evidence="1">Uncharacterized protein</fullName>
    </submittedName>
</protein>
<accession>A0AAN6UK27</accession>
<dbReference type="EMBL" id="MU853413">
    <property type="protein sequence ID" value="KAK4133141.1"/>
    <property type="molecule type" value="Genomic_DNA"/>
</dbReference>
<name>A0AAN6UK27_9PEZI</name>
<reference evidence="1" key="2">
    <citation type="submission" date="2023-05" db="EMBL/GenBank/DDBJ databases">
        <authorList>
            <consortium name="Lawrence Berkeley National Laboratory"/>
            <person name="Steindorff A."/>
            <person name="Hensen N."/>
            <person name="Bonometti L."/>
            <person name="Westerberg I."/>
            <person name="Brannstrom I.O."/>
            <person name="Guillou S."/>
            <person name="Cros-Aarteil S."/>
            <person name="Calhoun S."/>
            <person name="Haridas S."/>
            <person name="Kuo A."/>
            <person name="Mondo S."/>
            <person name="Pangilinan J."/>
            <person name="Riley R."/>
            <person name="Labutti K."/>
            <person name="Andreopoulos B."/>
            <person name="Lipzen A."/>
            <person name="Chen C."/>
            <person name="Yanf M."/>
            <person name="Daum C."/>
            <person name="Ng V."/>
            <person name="Clum A."/>
            <person name="Ohm R."/>
            <person name="Martin F."/>
            <person name="Silar P."/>
            <person name="Natvig D."/>
            <person name="Lalanne C."/>
            <person name="Gautier V."/>
            <person name="Ament-Velasquez S.L."/>
            <person name="Kruys A."/>
            <person name="Hutchinson M.I."/>
            <person name="Powell A.J."/>
            <person name="Barry K."/>
            <person name="Miller A.N."/>
            <person name="Grigoriev I.V."/>
            <person name="Debuchy R."/>
            <person name="Gladieux P."/>
            <person name="Thoren M.H."/>
            <person name="Johannesson H."/>
        </authorList>
    </citation>
    <scope>NUCLEOTIDE SEQUENCE</scope>
    <source>
        <strain evidence="1">CBS 123565</strain>
    </source>
</reference>
<proteinExistence type="predicted"/>